<dbReference type="GO" id="GO:0003677">
    <property type="term" value="F:DNA binding"/>
    <property type="evidence" value="ECO:0007669"/>
    <property type="project" value="UniProtKB-KW"/>
</dbReference>
<evidence type="ECO:0000256" key="2">
    <source>
        <dbReference type="PROSITE-ProRule" id="PRU00169"/>
    </source>
</evidence>
<dbReference type="AlphaFoldDB" id="A0A1F6C647"/>
<dbReference type="GO" id="GO:0000160">
    <property type="term" value="P:phosphorelay signal transduction system"/>
    <property type="evidence" value="ECO:0007669"/>
    <property type="project" value="InterPro"/>
</dbReference>
<organism evidence="4 5">
    <name type="scientific">Handelsmanbacteria sp. (strain RIFCSPLOWO2_12_FULL_64_10)</name>
    <dbReference type="NCBI Taxonomy" id="1817868"/>
    <lineage>
        <taxon>Bacteria</taxon>
        <taxon>Candidatus Handelsmaniibacteriota</taxon>
    </lineage>
</organism>
<sequence>MDPVSVLVVDNHPAFLDAVTRFLREECRGEVVVVGTASGGQEALAQARRLQPQVILLDLRMPGLSGLKAIPLLRGALPEAGIIALTLLDTDAHRQAALASGADDFVSKSSIDTDLLPAIRRVARPGRGPNSPNS</sequence>
<dbReference type="CDD" id="cd17535">
    <property type="entry name" value="REC_NarL-like"/>
    <property type="match status" value="1"/>
</dbReference>
<dbReference type="EMBL" id="MFKF01000399">
    <property type="protein sequence ID" value="OGG44601.1"/>
    <property type="molecule type" value="Genomic_DNA"/>
</dbReference>
<gene>
    <name evidence="4" type="ORF">A3F84_05580</name>
</gene>
<protein>
    <recommendedName>
        <fullName evidence="3">Response regulatory domain-containing protein</fullName>
    </recommendedName>
</protein>
<keyword evidence="1" id="KW-0238">DNA-binding</keyword>
<reference evidence="4 5" key="1">
    <citation type="journal article" date="2016" name="Nat. Commun.">
        <title>Thousands of microbial genomes shed light on interconnected biogeochemical processes in an aquifer system.</title>
        <authorList>
            <person name="Anantharaman K."/>
            <person name="Brown C.T."/>
            <person name="Hug L.A."/>
            <person name="Sharon I."/>
            <person name="Castelle C.J."/>
            <person name="Probst A.J."/>
            <person name="Thomas B.C."/>
            <person name="Singh A."/>
            <person name="Wilkins M.J."/>
            <person name="Karaoz U."/>
            <person name="Brodie E.L."/>
            <person name="Williams K.H."/>
            <person name="Hubbard S.S."/>
            <person name="Banfield J.F."/>
        </authorList>
    </citation>
    <scope>NUCLEOTIDE SEQUENCE [LARGE SCALE GENOMIC DNA]</scope>
    <source>
        <strain evidence="5">RIFCSPLOWO2_12_FULL_64_10</strain>
    </source>
</reference>
<dbReference type="InterPro" id="IPR011006">
    <property type="entry name" value="CheY-like_superfamily"/>
</dbReference>
<name>A0A1F6C647_HANXR</name>
<dbReference type="PANTHER" id="PTHR43214:SF43">
    <property type="entry name" value="TWO-COMPONENT RESPONSE REGULATOR"/>
    <property type="match status" value="1"/>
</dbReference>
<keyword evidence="2" id="KW-0597">Phosphoprotein</keyword>
<dbReference type="InterPro" id="IPR001789">
    <property type="entry name" value="Sig_transdc_resp-reg_receiver"/>
</dbReference>
<dbReference type="SUPFAM" id="SSF52172">
    <property type="entry name" value="CheY-like"/>
    <property type="match status" value="1"/>
</dbReference>
<evidence type="ECO:0000313" key="4">
    <source>
        <dbReference type="EMBL" id="OGG44601.1"/>
    </source>
</evidence>
<evidence type="ECO:0000256" key="1">
    <source>
        <dbReference type="ARBA" id="ARBA00023125"/>
    </source>
</evidence>
<comment type="caution">
    <text evidence="4">The sequence shown here is derived from an EMBL/GenBank/DDBJ whole genome shotgun (WGS) entry which is preliminary data.</text>
</comment>
<feature type="modified residue" description="4-aspartylphosphate" evidence="2">
    <location>
        <position position="58"/>
    </location>
</feature>
<feature type="domain" description="Response regulatory" evidence="3">
    <location>
        <begin position="5"/>
        <end position="123"/>
    </location>
</feature>
<dbReference type="PANTHER" id="PTHR43214">
    <property type="entry name" value="TWO-COMPONENT RESPONSE REGULATOR"/>
    <property type="match status" value="1"/>
</dbReference>
<evidence type="ECO:0000259" key="3">
    <source>
        <dbReference type="PROSITE" id="PS50110"/>
    </source>
</evidence>
<evidence type="ECO:0000313" key="5">
    <source>
        <dbReference type="Proteomes" id="UP000178606"/>
    </source>
</evidence>
<dbReference type="PROSITE" id="PS50110">
    <property type="entry name" value="RESPONSE_REGULATORY"/>
    <property type="match status" value="1"/>
</dbReference>
<proteinExistence type="predicted"/>
<dbReference type="InterPro" id="IPR039420">
    <property type="entry name" value="WalR-like"/>
</dbReference>
<accession>A0A1F6C647</accession>
<dbReference type="Proteomes" id="UP000178606">
    <property type="component" value="Unassembled WGS sequence"/>
</dbReference>
<dbReference type="Pfam" id="PF00072">
    <property type="entry name" value="Response_reg"/>
    <property type="match status" value="1"/>
</dbReference>
<dbReference type="InterPro" id="IPR058245">
    <property type="entry name" value="NreC/VraR/RcsB-like_REC"/>
</dbReference>
<dbReference type="Gene3D" id="3.40.50.2300">
    <property type="match status" value="1"/>
</dbReference>
<dbReference type="SMART" id="SM00448">
    <property type="entry name" value="REC"/>
    <property type="match status" value="1"/>
</dbReference>